<comment type="caution">
    <text evidence="2">The sequence shown here is derived from an EMBL/GenBank/DDBJ whole genome shotgun (WGS) entry which is preliminary data.</text>
</comment>
<dbReference type="EMBL" id="RJUL01000004">
    <property type="protein sequence ID" value="ROQ27673.1"/>
    <property type="molecule type" value="Genomic_DNA"/>
</dbReference>
<name>A0A3N1PGE0_9GAMM</name>
<keyword evidence="3" id="KW-1185">Reference proteome</keyword>
<evidence type="ECO:0000313" key="2">
    <source>
        <dbReference type="EMBL" id="ROQ27673.1"/>
    </source>
</evidence>
<evidence type="ECO:0000256" key="1">
    <source>
        <dbReference type="SAM" id="Phobius"/>
    </source>
</evidence>
<sequence length="194" mass="22249">MRELLYCVAHTLTGRYTKVQMKDYLPYLTLVIAIYGAVLSTITLLRGRRRLRPKFEMGFLCFPDKTITTFGLLEITNCSSVAVYIKEYGFEVEGNVMQVKKIPNEVHSSLTEAGFDSKKLSAVDLHKSKETFLDEVQLIQGGQSASQYFYARDIKRVFLEQQKAKIFGYCVDQTDKKYRCKISKELILSSQEPV</sequence>
<keyword evidence="1" id="KW-0812">Transmembrane</keyword>
<gene>
    <name evidence="2" type="ORF">EDC28_104331</name>
</gene>
<keyword evidence="1" id="KW-0472">Membrane</keyword>
<keyword evidence="1" id="KW-1133">Transmembrane helix</keyword>
<dbReference type="Proteomes" id="UP000268033">
    <property type="component" value="Unassembled WGS sequence"/>
</dbReference>
<accession>A0A3N1PGE0</accession>
<proteinExistence type="predicted"/>
<organism evidence="2 3">
    <name type="scientific">Gallaecimonas pentaromativorans</name>
    <dbReference type="NCBI Taxonomy" id="584787"/>
    <lineage>
        <taxon>Bacteria</taxon>
        <taxon>Pseudomonadati</taxon>
        <taxon>Pseudomonadota</taxon>
        <taxon>Gammaproteobacteria</taxon>
        <taxon>Enterobacterales</taxon>
        <taxon>Gallaecimonadaceae</taxon>
        <taxon>Gallaecimonas</taxon>
    </lineage>
</organism>
<evidence type="ECO:0000313" key="3">
    <source>
        <dbReference type="Proteomes" id="UP000268033"/>
    </source>
</evidence>
<reference evidence="2 3" key="1">
    <citation type="submission" date="2018-11" db="EMBL/GenBank/DDBJ databases">
        <title>Genomic Encyclopedia of Type Strains, Phase IV (KMG-IV): sequencing the most valuable type-strain genomes for metagenomic binning, comparative biology and taxonomic classification.</title>
        <authorList>
            <person name="Goeker M."/>
        </authorList>
    </citation>
    <scope>NUCLEOTIDE SEQUENCE [LARGE SCALE GENOMIC DNA]</scope>
    <source>
        <strain evidence="2 3">DSM 21945</strain>
    </source>
</reference>
<protein>
    <submittedName>
        <fullName evidence="2">Uncharacterized protein</fullName>
    </submittedName>
</protein>
<feature type="transmembrane region" description="Helical" evidence="1">
    <location>
        <begin position="24"/>
        <end position="45"/>
    </location>
</feature>
<dbReference type="AlphaFoldDB" id="A0A3N1PGE0"/>